<evidence type="ECO:0000313" key="2">
    <source>
        <dbReference type="EMBL" id="KAF2603931.1"/>
    </source>
</evidence>
<evidence type="ECO:0000256" key="1">
    <source>
        <dbReference type="SAM" id="MobiDB-lite"/>
    </source>
</evidence>
<dbReference type="AlphaFoldDB" id="A0A8S9LCY9"/>
<protein>
    <submittedName>
        <fullName evidence="2">Uncharacterized protein</fullName>
    </submittedName>
</protein>
<accession>A0A8S9LCY9</accession>
<organism evidence="2">
    <name type="scientific">Brassica cretica</name>
    <name type="common">Mustard</name>
    <dbReference type="NCBI Taxonomy" id="69181"/>
    <lineage>
        <taxon>Eukaryota</taxon>
        <taxon>Viridiplantae</taxon>
        <taxon>Streptophyta</taxon>
        <taxon>Embryophyta</taxon>
        <taxon>Tracheophyta</taxon>
        <taxon>Spermatophyta</taxon>
        <taxon>Magnoliopsida</taxon>
        <taxon>eudicotyledons</taxon>
        <taxon>Gunneridae</taxon>
        <taxon>Pentapetalae</taxon>
        <taxon>rosids</taxon>
        <taxon>malvids</taxon>
        <taxon>Brassicales</taxon>
        <taxon>Brassicaceae</taxon>
        <taxon>Brassiceae</taxon>
        <taxon>Brassica</taxon>
    </lineage>
</organism>
<proteinExistence type="predicted"/>
<sequence>MSGNRKDKIAVRNNAGKTTPAATAHMANDYANAIVPKKKSKKKLAATFRQQEVLRNELVISLSKHKGK</sequence>
<name>A0A8S9LCY9_BRACR</name>
<feature type="region of interest" description="Disordered" evidence="1">
    <location>
        <begin position="1"/>
        <end position="23"/>
    </location>
</feature>
<feature type="compositionally biased region" description="Basic and acidic residues" evidence="1">
    <location>
        <begin position="1"/>
        <end position="10"/>
    </location>
</feature>
<comment type="caution">
    <text evidence="2">The sequence shown here is derived from an EMBL/GenBank/DDBJ whole genome shotgun (WGS) entry which is preliminary data.</text>
</comment>
<gene>
    <name evidence="2" type="ORF">F2Q70_00026369</name>
</gene>
<dbReference type="EMBL" id="QGKY02000094">
    <property type="protein sequence ID" value="KAF2603931.1"/>
    <property type="molecule type" value="Genomic_DNA"/>
</dbReference>
<reference evidence="2" key="1">
    <citation type="submission" date="2019-12" db="EMBL/GenBank/DDBJ databases">
        <title>Genome sequencing and annotation of Brassica cretica.</title>
        <authorList>
            <person name="Studholme D.J."/>
            <person name="Sarris P.F."/>
        </authorList>
    </citation>
    <scope>NUCLEOTIDE SEQUENCE</scope>
    <source>
        <strain evidence="2">PFS-102/07</strain>
        <tissue evidence="2">Leaf</tissue>
    </source>
</reference>